<name>A0A224Y0T3_9ACAR</name>
<protein>
    <submittedName>
        <fullName evidence="3">28 kDa Metastriate family member</fullName>
    </submittedName>
</protein>
<feature type="signal peptide" evidence="2">
    <location>
        <begin position="1"/>
        <end position="19"/>
    </location>
</feature>
<evidence type="ECO:0000256" key="1">
    <source>
        <dbReference type="SAM" id="MobiDB-lite"/>
    </source>
</evidence>
<dbReference type="GO" id="GO:0008237">
    <property type="term" value="F:metallopeptidase activity"/>
    <property type="evidence" value="ECO:0007669"/>
    <property type="project" value="InterPro"/>
</dbReference>
<evidence type="ECO:0000313" key="3">
    <source>
        <dbReference type="EMBL" id="MAA11206.1"/>
    </source>
</evidence>
<evidence type="ECO:0000256" key="2">
    <source>
        <dbReference type="SAM" id="SignalP"/>
    </source>
</evidence>
<reference evidence="3" key="1">
    <citation type="journal article" date="2017" name="Parasit. Vectors">
        <title>Sialotranscriptomics of Rhipicephalus zambeziensis reveals intricate expression profiles of secretory proteins and suggests tight temporal transcriptional regulation during blood-feeding.</title>
        <authorList>
            <person name="de Castro M.H."/>
            <person name="de Klerk D."/>
            <person name="Pienaar R."/>
            <person name="Rees D.J.G."/>
            <person name="Mans B.J."/>
        </authorList>
    </citation>
    <scope>NUCLEOTIDE SEQUENCE</scope>
    <source>
        <tissue evidence="3">Salivary glands</tissue>
    </source>
</reference>
<dbReference type="AlphaFoldDB" id="A0A224Y0T3"/>
<feature type="region of interest" description="Disordered" evidence="1">
    <location>
        <begin position="203"/>
        <end position="242"/>
    </location>
</feature>
<dbReference type="Gene3D" id="3.40.390.10">
    <property type="entry name" value="Collagenase (Catalytic Domain)"/>
    <property type="match status" value="1"/>
</dbReference>
<feature type="chain" id="PRO_5013370553" evidence="2">
    <location>
        <begin position="20"/>
        <end position="242"/>
    </location>
</feature>
<dbReference type="EMBL" id="GFPF01000060">
    <property type="protein sequence ID" value="MAA11206.1"/>
    <property type="molecule type" value="Transcribed_RNA"/>
</dbReference>
<dbReference type="InterPro" id="IPR024079">
    <property type="entry name" value="MetalloPept_cat_dom_sf"/>
</dbReference>
<organism evidence="3">
    <name type="scientific">Rhipicephalus zambeziensis</name>
    <dbReference type="NCBI Taxonomy" id="60191"/>
    <lineage>
        <taxon>Eukaryota</taxon>
        <taxon>Metazoa</taxon>
        <taxon>Ecdysozoa</taxon>
        <taxon>Arthropoda</taxon>
        <taxon>Chelicerata</taxon>
        <taxon>Arachnida</taxon>
        <taxon>Acari</taxon>
        <taxon>Parasitiformes</taxon>
        <taxon>Ixodida</taxon>
        <taxon>Ixodoidea</taxon>
        <taxon>Ixodidae</taxon>
        <taxon>Rhipicephalinae</taxon>
        <taxon>Rhipicephalus</taxon>
        <taxon>Rhipicephalus</taxon>
    </lineage>
</organism>
<feature type="compositionally biased region" description="Basic residues" evidence="1">
    <location>
        <begin position="210"/>
        <end position="232"/>
    </location>
</feature>
<accession>A0A224Y0T3</accession>
<proteinExistence type="predicted"/>
<dbReference type="SUPFAM" id="SSF55486">
    <property type="entry name" value="Metalloproteases ('zincins'), catalytic domain"/>
    <property type="match status" value="1"/>
</dbReference>
<sequence>MRTLCAIAFIAVLQYAVFAAKALQNSSTKHGVTVNATIFYDEKYYNRYAELNRTRNITADLKYLVDLAQKKFRDHNITVTFVVQSVQNRSDYLVKIGNKSINASETLNKMIEIAKKEQAPNNSIRYHFSGYRIMVNETRVSEYGVAGVATNGTFCTEPSAAILLYLPESNNTNSFVSVTAKMFGAKMSPYFDQGDIRAMNKTLQKCETKSRRKRAPGKAKKGGKGGNKKKGQKNKEKARQSK</sequence>
<feature type="compositionally biased region" description="Basic and acidic residues" evidence="1">
    <location>
        <begin position="233"/>
        <end position="242"/>
    </location>
</feature>
<keyword evidence="2" id="KW-0732">Signal</keyword>